<evidence type="ECO:0000256" key="1">
    <source>
        <dbReference type="SAM" id="MobiDB-lite"/>
    </source>
</evidence>
<sequence length="375" mass="42003">MTWEFHPAKANFSTYAEEWDRLNVQLFDGHPFFDSRFVGPLLDHFASGKEQLCICRTNGVISGVLILEQVGFGRWVSFRPSQAQVTSILISDASTLSELLAALPGFAWTIEFLAIDPRYSPDLSRSALARTVSSHVRTIAIERGISFSDYWNRRSKNLRANIRRYLNRAKREAGLPEFSIRANSEDMTSGVRRFGELESAGWKGAAGTAVAIENKQGAFYADVLSRFALTNQAEICELSIGNQLAASRLLISNRQMIVILKTAYSESLARFAPSRLLLYRLLEDCLASQSTKAIEFYTNATIEQAEWSTSDSMIQNIQVFKSNFIEAGHRFLRLILGALRESTRRSKASEVSRAAAASSDSELPPKLRLPRVTHY</sequence>
<feature type="domain" description="BioF2-like acetyltransferase" evidence="2">
    <location>
        <begin position="157"/>
        <end position="297"/>
    </location>
</feature>
<protein>
    <submittedName>
        <fullName evidence="3">GNAT family N-acetyltransferase</fullName>
    </submittedName>
</protein>
<organism evidence="3 4">
    <name type="scientific">Candidatus Dechloromonas phosphorivorans</name>
    <dbReference type="NCBI Taxonomy" id="2899244"/>
    <lineage>
        <taxon>Bacteria</taxon>
        <taxon>Pseudomonadati</taxon>
        <taxon>Pseudomonadota</taxon>
        <taxon>Betaproteobacteria</taxon>
        <taxon>Rhodocyclales</taxon>
        <taxon>Azonexaceae</taxon>
        <taxon>Dechloromonas</taxon>
    </lineage>
</organism>
<dbReference type="Pfam" id="PF13480">
    <property type="entry name" value="Acetyltransf_6"/>
    <property type="match status" value="1"/>
</dbReference>
<gene>
    <name evidence="3" type="ORF">IPN75_17730</name>
</gene>
<reference evidence="3" key="1">
    <citation type="submission" date="2020-10" db="EMBL/GenBank/DDBJ databases">
        <title>Connecting structure to function with the recovery of over 1000 high-quality activated sludge metagenome-assembled genomes encoding full-length rRNA genes using long-read sequencing.</title>
        <authorList>
            <person name="Singleton C.M."/>
            <person name="Petriglieri F."/>
            <person name="Kristensen J.M."/>
            <person name="Kirkegaard R.H."/>
            <person name="Michaelsen T.Y."/>
            <person name="Andersen M.H."/>
            <person name="Karst S.M."/>
            <person name="Dueholm M.S."/>
            <person name="Nielsen P.H."/>
            <person name="Albertsen M."/>
        </authorList>
    </citation>
    <scope>NUCLEOTIDE SEQUENCE</scope>
    <source>
        <strain evidence="3">OdNE_18-Q3-R46-58_BAT3C.305</strain>
    </source>
</reference>
<feature type="compositionally biased region" description="Low complexity" evidence="1">
    <location>
        <begin position="351"/>
        <end position="361"/>
    </location>
</feature>
<comment type="caution">
    <text evidence="3">The sequence shown here is derived from an EMBL/GenBank/DDBJ whole genome shotgun (WGS) entry which is preliminary data.</text>
</comment>
<proteinExistence type="predicted"/>
<name>A0A9D7LS19_9RHOO</name>
<evidence type="ECO:0000313" key="4">
    <source>
        <dbReference type="Proteomes" id="UP000808146"/>
    </source>
</evidence>
<dbReference type="InterPro" id="IPR038740">
    <property type="entry name" value="BioF2-like_GNAT_dom"/>
</dbReference>
<evidence type="ECO:0000259" key="2">
    <source>
        <dbReference type="Pfam" id="PF13480"/>
    </source>
</evidence>
<dbReference type="Gene3D" id="3.40.630.30">
    <property type="match status" value="1"/>
</dbReference>
<dbReference type="EMBL" id="JADKBR010000021">
    <property type="protein sequence ID" value="MBK8892089.1"/>
    <property type="molecule type" value="Genomic_DNA"/>
</dbReference>
<accession>A0A9D7LS19</accession>
<dbReference type="Proteomes" id="UP000808146">
    <property type="component" value="Unassembled WGS sequence"/>
</dbReference>
<feature type="region of interest" description="Disordered" evidence="1">
    <location>
        <begin position="350"/>
        <end position="375"/>
    </location>
</feature>
<dbReference type="AlphaFoldDB" id="A0A9D7LS19"/>
<evidence type="ECO:0000313" key="3">
    <source>
        <dbReference type="EMBL" id="MBK8892089.1"/>
    </source>
</evidence>
<dbReference type="SUPFAM" id="SSF55729">
    <property type="entry name" value="Acyl-CoA N-acyltransferases (Nat)"/>
    <property type="match status" value="1"/>
</dbReference>
<dbReference type="InterPro" id="IPR016181">
    <property type="entry name" value="Acyl_CoA_acyltransferase"/>
</dbReference>